<feature type="non-terminal residue" evidence="1">
    <location>
        <position position="1"/>
    </location>
</feature>
<reference evidence="1" key="1">
    <citation type="submission" date="2022-06" db="EMBL/GenBank/DDBJ databases">
        <title>Phylogenomic reconstructions and comparative analyses of Kickxellomycotina fungi.</title>
        <authorList>
            <person name="Reynolds N.K."/>
            <person name="Stajich J.E."/>
            <person name="Barry K."/>
            <person name="Grigoriev I.V."/>
            <person name="Crous P."/>
            <person name="Smith M.E."/>
        </authorList>
    </citation>
    <scope>NUCLEOTIDE SEQUENCE</scope>
    <source>
        <strain evidence="1">RSA 2271</strain>
    </source>
</reference>
<accession>A0ACC1HNE6</accession>
<organism evidence="1 2">
    <name type="scientific">Spiromyces aspiralis</name>
    <dbReference type="NCBI Taxonomy" id="68401"/>
    <lineage>
        <taxon>Eukaryota</taxon>
        <taxon>Fungi</taxon>
        <taxon>Fungi incertae sedis</taxon>
        <taxon>Zoopagomycota</taxon>
        <taxon>Kickxellomycotina</taxon>
        <taxon>Kickxellomycetes</taxon>
        <taxon>Kickxellales</taxon>
        <taxon>Kickxellaceae</taxon>
        <taxon>Spiromyces</taxon>
    </lineage>
</organism>
<evidence type="ECO:0000313" key="1">
    <source>
        <dbReference type="EMBL" id="KAJ1676782.1"/>
    </source>
</evidence>
<gene>
    <name evidence="1" type="primary">MSH6_3</name>
    <name evidence="1" type="ORF">EV182_007512</name>
</gene>
<proteinExistence type="predicted"/>
<dbReference type="EMBL" id="JAMZIH010003504">
    <property type="protein sequence ID" value="KAJ1676782.1"/>
    <property type="molecule type" value="Genomic_DNA"/>
</dbReference>
<feature type="non-terminal residue" evidence="1">
    <location>
        <position position="294"/>
    </location>
</feature>
<keyword evidence="2" id="KW-1185">Reference proteome</keyword>
<comment type="caution">
    <text evidence="1">The sequence shown here is derived from an EMBL/GenBank/DDBJ whole genome shotgun (WGS) entry which is preliminary data.</text>
</comment>
<sequence>IHPREIIYVLGGTRPTASFGLASSSLSDVTKVSCDGMGGLTPATLRVLKNNCPSQTLWNGLKPRMDFWDHLTTAHELESAGYFEQRDGQTVWPETLAKARESSPLELSAVGGLVSYLRSLKLDKELVSLGNFNHYLPVRQATSLVLDGPTMSNLDLFTISSDTLSGGSASFAAHNPSAGVQEGTLFALINHAITPFGKRLLRRWMCHPLRHVDAINERLDVVDTLIANPELSGRIQEGLHRLPDMERLLSRIHAGSCKVKDWICLLDSLDTITQLMHMLGEQDEVKQAKRLNFL</sequence>
<name>A0ACC1HNE6_9FUNG</name>
<dbReference type="Proteomes" id="UP001145114">
    <property type="component" value="Unassembled WGS sequence"/>
</dbReference>
<evidence type="ECO:0000313" key="2">
    <source>
        <dbReference type="Proteomes" id="UP001145114"/>
    </source>
</evidence>
<protein>
    <submittedName>
        <fullName evidence="1">DNA mismatch repair protein msh6</fullName>
    </submittedName>
</protein>